<dbReference type="InterPro" id="IPR036410">
    <property type="entry name" value="HSP_DnaJ_Cys-rich_dom_sf"/>
</dbReference>
<accession>A0A8B9SE47</accession>
<dbReference type="PANTHER" id="PTHR48465:SF1">
    <property type="entry name" value="PROTEIN SSUH2 HOMOLOG"/>
    <property type="match status" value="1"/>
</dbReference>
<dbReference type="Proteomes" id="UP000694424">
    <property type="component" value="Unplaced"/>
</dbReference>
<sequence length="396" mass="42842">MLSSCRCTPCRAVRPAACSCGLSRRPRQLLTFRACNAWSPLPPGGTVGAEGTGVLPSTPGVSIAPFWRGDGARGRQVGGKRQRVLPPTGLLQLLGLCRLHLSSVTPPPCCRSSVLQVIPPMTEEAARTALLRFLNSKCCYGSKAAGELVIQELKQLTVYRVSPSPRRTGSSLLSHRHPGRPRGAAPLPGPPRLPAPPPFRERTRRLRLPHAALVKECHGCHGHGRSKCSVCHGAGWTRCVTCKGSRRSLKQQKRCQLCSGTGRKRCNTCSGRGSKTCAMCQGEKKLQHFKQLVITWRNNVFEFVSAHQLDLPGELLSRVNGENVFRDENVQVYPVAGFPEPEICLASQRAVAEHSAAFAASSRILQQVRGSRGETPGKRPAASGPQSLLLTLIVVD</sequence>
<keyword evidence="3" id="KW-1185">Reference proteome</keyword>
<dbReference type="SUPFAM" id="SSF57938">
    <property type="entry name" value="DnaJ/Hsp40 cysteine-rich domain"/>
    <property type="match status" value="1"/>
</dbReference>
<dbReference type="Ensembl" id="ENSAOWT00000030427.1">
    <property type="protein sequence ID" value="ENSAOWP00000026862.1"/>
    <property type="gene ID" value="ENSAOWG00000018109.1"/>
</dbReference>
<organism evidence="2 3">
    <name type="scientific">Apteryx owenii</name>
    <name type="common">Little spotted kiwi</name>
    <dbReference type="NCBI Taxonomy" id="8824"/>
    <lineage>
        <taxon>Eukaryota</taxon>
        <taxon>Metazoa</taxon>
        <taxon>Chordata</taxon>
        <taxon>Craniata</taxon>
        <taxon>Vertebrata</taxon>
        <taxon>Euteleostomi</taxon>
        <taxon>Archelosauria</taxon>
        <taxon>Archosauria</taxon>
        <taxon>Dinosauria</taxon>
        <taxon>Saurischia</taxon>
        <taxon>Theropoda</taxon>
        <taxon>Coelurosauria</taxon>
        <taxon>Aves</taxon>
        <taxon>Palaeognathae</taxon>
        <taxon>Apterygiformes</taxon>
        <taxon>Apterygidae</taxon>
        <taxon>Apteryx</taxon>
    </lineage>
</organism>
<dbReference type="PANTHER" id="PTHR48465">
    <property type="entry name" value="PROTEIN SSUH2 HOMOLOG"/>
    <property type="match status" value="1"/>
</dbReference>
<reference evidence="2" key="1">
    <citation type="submission" date="2025-08" db="UniProtKB">
        <authorList>
            <consortium name="Ensembl"/>
        </authorList>
    </citation>
    <scope>IDENTIFICATION</scope>
</reference>
<name>A0A8B9SE47_APTOW</name>
<reference evidence="2" key="2">
    <citation type="submission" date="2025-09" db="UniProtKB">
        <authorList>
            <consortium name="Ensembl"/>
        </authorList>
    </citation>
    <scope>IDENTIFICATION</scope>
</reference>
<dbReference type="InterPro" id="IPR052789">
    <property type="entry name" value="SSUH2_homolog"/>
</dbReference>
<evidence type="ECO:0000313" key="2">
    <source>
        <dbReference type="Ensembl" id="ENSAOWP00000026862.1"/>
    </source>
</evidence>
<dbReference type="AlphaFoldDB" id="A0A8B9SE47"/>
<proteinExistence type="predicted"/>
<feature type="region of interest" description="Disordered" evidence="1">
    <location>
        <begin position="164"/>
        <end position="200"/>
    </location>
</feature>
<protein>
    <submittedName>
        <fullName evidence="2">Ssu-2 homolog</fullName>
    </submittedName>
</protein>
<feature type="compositionally biased region" description="Pro residues" evidence="1">
    <location>
        <begin position="187"/>
        <end position="198"/>
    </location>
</feature>
<evidence type="ECO:0000313" key="3">
    <source>
        <dbReference type="Proteomes" id="UP000694424"/>
    </source>
</evidence>
<evidence type="ECO:0000256" key="1">
    <source>
        <dbReference type="SAM" id="MobiDB-lite"/>
    </source>
</evidence>